<dbReference type="OrthoDB" id="3038990at2759"/>
<accession>A0A4S8M5F5</accession>
<evidence type="ECO:0000259" key="2">
    <source>
        <dbReference type="Pfam" id="PF20151"/>
    </source>
</evidence>
<organism evidence="3 4">
    <name type="scientific">Dendrothele bispora (strain CBS 962.96)</name>
    <dbReference type="NCBI Taxonomy" id="1314807"/>
    <lineage>
        <taxon>Eukaryota</taxon>
        <taxon>Fungi</taxon>
        <taxon>Dikarya</taxon>
        <taxon>Basidiomycota</taxon>
        <taxon>Agaricomycotina</taxon>
        <taxon>Agaricomycetes</taxon>
        <taxon>Agaricomycetidae</taxon>
        <taxon>Agaricales</taxon>
        <taxon>Agaricales incertae sedis</taxon>
        <taxon>Dendrothele</taxon>
    </lineage>
</organism>
<feature type="transmembrane region" description="Helical" evidence="1">
    <location>
        <begin position="53"/>
        <end position="72"/>
    </location>
</feature>
<sequence>MTADLPILLLQAEQTALYVLASSLTIIVWEILTNLADEYEMIARHKLKLPTTVYVLSRLASLSYLCVVLVYFGSSSPNCSVINIASHTLLVTSTNSHAFLFLLRVCSIFYDIPKVQKTFTTLWFIVLACSAGDFLFAKPTTSQEFETSKTHCTYADLRPVYGITSITMGLVFDTVVYLAISLRLFCFFRALQCPGEILPRASNHQHKTRVFLFGRVDLPVLARSLFQDGQFYYIPSNHRLSFLITVASIADISVPLDLLQYNLICVPFYAVFMNVISCYVYRNTKLGRMREPNTMSSDAVELSEIRFHRNIHLNSLPLVGFIY</sequence>
<keyword evidence="1" id="KW-0812">Transmembrane</keyword>
<evidence type="ECO:0000313" key="4">
    <source>
        <dbReference type="Proteomes" id="UP000297245"/>
    </source>
</evidence>
<evidence type="ECO:0000313" key="3">
    <source>
        <dbReference type="EMBL" id="THU97221.1"/>
    </source>
</evidence>
<dbReference type="Proteomes" id="UP000297245">
    <property type="component" value="Unassembled WGS sequence"/>
</dbReference>
<protein>
    <recommendedName>
        <fullName evidence="2">DUF6533 domain-containing protein</fullName>
    </recommendedName>
</protein>
<feature type="transmembrane region" description="Helical" evidence="1">
    <location>
        <begin position="84"/>
        <end position="110"/>
    </location>
</feature>
<reference evidence="3 4" key="1">
    <citation type="journal article" date="2019" name="Nat. Ecol. Evol.">
        <title>Megaphylogeny resolves global patterns of mushroom evolution.</title>
        <authorList>
            <person name="Varga T."/>
            <person name="Krizsan K."/>
            <person name="Foldi C."/>
            <person name="Dima B."/>
            <person name="Sanchez-Garcia M."/>
            <person name="Sanchez-Ramirez S."/>
            <person name="Szollosi G.J."/>
            <person name="Szarkandi J.G."/>
            <person name="Papp V."/>
            <person name="Albert L."/>
            <person name="Andreopoulos W."/>
            <person name="Angelini C."/>
            <person name="Antonin V."/>
            <person name="Barry K.W."/>
            <person name="Bougher N.L."/>
            <person name="Buchanan P."/>
            <person name="Buyck B."/>
            <person name="Bense V."/>
            <person name="Catcheside P."/>
            <person name="Chovatia M."/>
            <person name="Cooper J."/>
            <person name="Damon W."/>
            <person name="Desjardin D."/>
            <person name="Finy P."/>
            <person name="Geml J."/>
            <person name="Haridas S."/>
            <person name="Hughes K."/>
            <person name="Justo A."/>
            <person name="Karasinski D."/>
            <person name="Kautmanova I."/>
            <person name="Kiss B."/>
            <person name="Kocsube S."/>
            <person name="Kotiranta H."/>
            <person name="LaButti K.M."/>
            <person name="Lechner B.E."/>
            <person name="Liimatainen K."/>
            <person name="Lipzen A."/>
            <person name="Lukacs Z."/>
            <person name="Mihaltcheva S."/>
            <person name="Morgado L.N."/>
            <person name="Niskanen T."/>
            <person name="Noordeloos M.E."/>
            <person name="Ohm R.A."/>
            <person name="Ortiz-Santana B."/>
            <person name="Ovrebo C."/>
            <person name="Racz N."/>
            <person name="Riley R."/>
            <person name="Savchenko A."/>
            <person name="Shiryaev A."/>
            <person name="Soop K."/>
            <person name="Spirin V."/>
            <person name="Szebenyi C."/>
            <person name="Tomsovsky M."/>
            <person name="Tulloss R.E."/>
            <person name="Uehling J."/>
            <person name="Grigoriev I.V."/>
            <person name="Vagvolgyi C."/>
            <person name="Papp T."/>
            <person name="Martin F.M."/>
            <person name="Miettinen O."/>
            <person name="Hibbett D.S."/>
            <person name="Nagy L.G."/>
        </authorList>
    </citation>
    <scope>NUCLEOTIDE SEQUENCE [LARGE SCALE GENOMIC DNA]</scope>
    <source>
        <strain evidence="3 4">CBS 962.96</strain>
    </source>
</reference>
<name>A0A4S8M5F5_DENBC</name>
<dbReference type="EMBL" id="ML179160">
    <property type="protein sequence ID" value="THU97221.1"/>
    <property type="molecule type" value="Genomic_DNA"/>
</dbReference>
<dbReference type="AlphaFoldDB" id="A0A4S8M5F5"/>
<keyword evidence="1" id="KW-0472">Membrane</keyword>
<feature type="transmembrane region" description="Helical" evidence="1">
    <location>
        <begin position="160"/>
        <end position="180"/>
    </location>
</feature>
<dbReference type="InterPro" id="IPR045340">
    <property type="entry name" value="DUF6533"/>
</dbReference>
<gene>
    <name evidence="3" type="ORF">K435DRAFT_857837</name>
</gene>
<dbReference type="Pfam" id="PF20151">
    <property type="entry name" value="DUF6533"/>
    <property type="match status" value="1"/>
</dbReference>
<keyword evidence="4" id="KW-1185">Reference proteome</keyword>
<feature type="transmembrane region" description="Helical" evidence="1">
    <location>
        <begin position="261"/>
        <end position="281"/>
    </location>
</feature>
<proteinExistence type="predicted"/>
<keyword evidence="1" id="KW-1133">Transmembrane helix</keyword>
<feature type="domain" description="DUF6533" evidence="2">
    <location>
        <begin position="18"/>
        <end position="62"/>
    </location>
</feature>
<feature type="transmembrane region" description="Helical" evidence="1">
    <location>
        <begin position="15"/>
        <end position="32"/>
    </location>
</feature>
<evidence type="ECO:0000256" key="1">
    <source>
        <dbReference type="SAM" id="Phobius"/>
    </source>
</evidence>